<dbReference type="Proteomes" id="UP000037395">
    <property type="component" value="Unassembled WGS sequence"/>
</dbReference>
<name>A0A1E7NGE6_KITAU</name>
<feature type="signal peptide" evidence="1">
    <location>
        <begin position="1"/>
        <end position="20"/>
    </location>
</feature>
<protein>
    <recommendedName>
        <fullName evidence="4">Lactococcin 972 family bacteriocin</fullName>
    </recommendedName>
</protein>
<keyword evidence="1" id="KW-0732">Signal</keyword>
<dbReference type="EMBL" id="JPRF03000001">
    <property type="protein sequence ID" value="OEV39764.1"/>
    <property type="molecule type" value="Genomic_DNA"/>
</dbReference>
<dbReference type="RefSeq" id="WP_030279565.1">
    <property type="nucleotide sequence ID" value="NZ_JBEZYR010000013.1"/>
</dbReference>
<gene>
    <name evidence="2" type="ORF">HS99_0003690</name>
</gene>
<proteinExistence type="predicted"/>
<dbReference type="AlphaFoldDB" id="A0A1E7NGE6"/>
<comment type="caution">
    <text evidence="2">The sequence shown here is derived from an EMBL/GenBank/DDBJ whole genome shotgun (WGS) entry which is preliminary data.</text>
</comment>
<keyword evidence="3" id="KW-1185">Reference proteome</keyword>
<evidence type="ECO:0000256" key="1">
    <source>
        <dbReference type="SAM" id="SignalP"/>
    </source>
</evidence>
<reference evidence="2" key="1">
    <citation type="submission" date="2016-08" db="EMBL/GenBank/DDBJ databases">
        <title>Sequencing, Assembly and Comparative Genomics of S. aureofaciens ATCC 10762.</title>
        <authorList>
            <person name="Gradnigo J.S."/>
            <person name="Johnson N."/>
            <person name="Somerville G.A."/>
        </authorList>
    </citation>
    <scope>NUCLEOTIDE SEQUENCE [LARGE SCALE GENOMIC DNA]</scope>
    <source>
        <strain evidence="2">ATCC 10762</strain>
    </source>
</reference>
<sequence>MAAASLAGISVVGISGTAHAGTTGSVSISVPGCIGHLNLAPNWAYGHLDSYTTTCWLTVFDRNDQTGKVSSQTISYGPGGSGDTGQFYHDSVVHAVAMAISNGSQSNDTAWYH</sequence>
<accession>A0A1E7NGE6</accession>
<evidence type="ECO:0000313" key="2">
    <source>
        <dbReference type="EMBL" id="OEV39764.1"/>
    </source>
</evidence>
<organism evidence="2 3">
    <name type="scientific">Kitasatospora aureofaciens</name>
    <name type="common">Streptomyces aureofaciens</name>
    <dbReference type="NCBI Taxonomy" id="1894"/>
    <lineage>
        <taxon>Bacteria</taxon>
        <taxon>Bacillati</taxon>
        <taxon>Actinomycetota</taxon>
        <taxon>Actinomycetes</taxon>
        <taxon>Kitasatosporales</taxon>
        <taxon>Streptomycetaceae</taxon>
        <taxon>Kitasatospora</taxon>
    </lineage>
</organism>
<evidence type="ECO:0000313" key="3">
    <source>
        <dbReference type="Proteomes" id="UP000037395"/>
    </source>
</evidence>
<feature type="chain" id="PRO_5009199121" description="Lactococcin 972 family bacteriocin" evidence="1">
    <location>
        <begin position="21"/>
        <end position="113"/>
    </location>
</feature>
<evidence type="ECO:0008006" key="4">
    <source>
        <dbReference type="Google" id="ProtNLM"/>
    </source>
</evidence>